<reference evidence="2" key="1">
    <citation type="submission" date="2025-08" db="UniProtKB">
        <authorList>
            <consortium name="RefSeq"/>
        </authorList>
    </citation>
    <scope>IDENTIFICATION</scope>
</reference>
<keyword evidence="1" id="KW-1185">Reference proteome</keyword>
<dbReference type="GeneID" id="112213331"/>
<name>A0A6P6FFL1_BOMIM</name>
<dbReference type="RefSeq" id="XP_024225370.1">
    <property type="nucleotide sequence ID" value="XM_024369602.2"/>
</dbReference>
<dbReference type="KEGG" id="bim:112213331"/>
<dbReference type="Proteomes" id="UP000515180">
    <property type="component" value="Unplaced"/>
</dbReference>
<sequence>MEEAITPIWRQLPDVVNGTLIRRKLGDLRIELRIAGLFHNIAPNTSPDNVVSARGDQVRYKRYHKVVEPYYKLTYSSTAQTSALVVRLVTCTQTGQGLESY</sequence>
<evidence type="ECO:0000313" key="2">
    <source>
        <dbReference type="RefSeq" id="XP_024225370.1"/>
    </source>
</evidence>
<organism evidence="1 2">
    <name type="scientific">Bombus impatiens</name>
    <name type="common">Bumblebee</name>
    <dbReference type="NCBI Taxonomy" id="132113"/>
    <lineage>
        <taxon>Eukaryota</taxon>
        <taxon>Metazoa</taxon>
        <taxon>Ecdysozoa</taxon>
        <taxon>Arthropoda</taxon>
        <taxon>Hexapoda</taxon>
        <taxon>Insecta</taxon>
        <taxon>Pterygota</taxon>
        <taxon>Neoptera</taxon>
        <taxon>Endopterygota</taxon>
        <taxon>Hymenoptera</taxon>
        <taxon>Apocrita</taxon>
        <taxon>Aculeata</taxon>
        <taxon>Apoidea</taxon>
        <taxon>Anthophila</taxon>
        <taxon>Apidae</taxon>
        <taxon>Bombus</taxon>
        <taxon>Pyrobombus</taxon>
    </lineage>
</organism>
<gene>
    <name evidence="2" type="primary">LOC112213331</name>
</gene>
<dbReference type="AlphaFoldDB" id="A0A6P6FFL1"/>
<proteinExistence type="predicted"/>
<evidence type="ECO:0000313" key="1">
    <source>
        <dbReference type="Proteomes" id="UP000515180"/>
    </source>
</evidence>
<accession>A0A6P6FFL1</accession>
<protein>
    <submittedName>
        <fullName evidence="2">Uncharacterized protein LOC112213331</fullName>
    </submittedName>
</protein>